<accession>A0ABN7W1M7</accession>
<keyword evidence="2" id="KW-1185">Reference proteome</keyword>
<dbReference type="Proteomes" id="UP000789901">
    <property type="component" value="Unassembled WGS sequence"/>
</dbReference>
<comment type="caution">
    <text evidence="1">The sequence shown here is derived from an EMBL/GenBank/DDBJ whole genome shotgun (WGS) entry which is preliminary data.</text>
</comment>
<gene>
    <name evidence="1" type="ORF">GMARGA_LOCUS25366</name>
</gene>
<name>A0ABN7W1M7_GIGMA</name>
<sequence>INFGSIPDQTGFLNPDRNTSEEIVFLGRRLIISLEMPEGPVVLLVGERLMTFRSSERVIGCKRSLYMFGWM</sequence>
<reference evidence="1 2" key="1">
    <citation type="submission" date="2021-06" db="EMBL/GenBank/DDBJ databases">
        <authorList>
            <person name="Kallberg Y."/>
            <person name="Tangrot J."/>
            <person name="Rosling A."/>
        </authorList>
    </citation>
    <scope>NUCLEOTIDE SEQUENCE [LARGE SCALE GENOMIC DNA]</scope>
    <source>
        <strain evidence="1 2">120-4 pot B 10/14</strain>
    </source>
</reference>
<evidence type="ECO:0000313" key="2">
    <source>
        <dbReference type="Proteomes" id="UP000789901"/>
    </source>
</evidence>
<protein>
    <submittedName>
        <fullName evidence="1">40357_t:CDS:1</fullName>
    </submittedName>
</protein>
<dbReference type="EMBL" id="CAJVQB010027995">
    <property type="protein sequence ID" value="CAG8811565.1"/>
    <property type="molecule type" value="Genomic_DNA"/>
</dbReference>
<proteinExistence type="predicted"/>
<feature type="non-terminal residue" evidence="1">
    <location>
        <position position="1"/>
    </location>
</feature>
<organism evidence="1 2">
    <name type="scientific">Gigaspora margarita</name>
    <dbReference type="NCBI Taxonomy" id="4874"/>
    <lineage>
        <taxon>Eukaryota</taxon>
        <taxon>Fungi</taxon>
        <taxon>Fungi incertae sedis</taxon>
        <taxon>Mucoromycota</taxon>
        <taxon>Glomeromycotina</taxon>
        <taxon>Glomeromycetes</taxon>
        <taxon>Diversisporales</taxon>
        <taxon>Gigasporaceae</taxon>
        <taxon>Gigaspora</taxon>
    </lineage>
</organism>
<evidence type="ECO:0000313" key="1">
    <source>
        <dbReference type="EMBL" id="CAG8811565.1"/>
    </source>
</evidence>